<dbReference type="PIRSF" id="PIRSF000137">
    <property type="entry name" value="Alcohol_oxidase"/>
    <property type="match status" value="1"/>
</dbReference>
<comment type="caution">
    <text evidence="6">The sequence shown here is derived from an EMBL/GenBank/DDBJ whole genome shotgun (WGS) entry which is preliminary data.</text>
</comment>
<dbReference type="Proteomes" id="UP000809273">
    <property type="component" value="Unassembled WGS sequence"/>
</dbReference>
<accession>A0A9D8KF38</accession>
<dbReference type="SUPFAM" id="SSF51905">
    <property type="entry name" value="FAD/NAD(P)-binding domain"/>
    <property type="match status" value="1"/>
</dbReference>
<dbReference type="PANTHER" id="PTHR46056">
    <property type="entry name" value="LONG-CHAIN-ALCOHOL OXIDASE"/>
    <property type="match status" value="1"/>
</dbReference>
<evidence type="ECO:0000256" key="1">
    <source>
        <dbReference type="ARBA" id="ARBA00010790"/>
    </source>
</evidence>
<dbReference type="Gene3D" id="3.50.50.60">
    <property type="entry name" value="FAD/NAD(P)-binding domain"/>
    <property type="match status" value="2"/>
</dbReference>
<evidence type="ECO:0000256" key="4">
    <source>
        <dbReference type="ARBA" id="ARBA00023002"/>
    </source>
</evidence>
<feature type="domain" description="4Fe-4S ferredoxin-type" evidence="5">
    <location>
        <begin position="164"/>
        <end position="193"/>
    </location>
</feature>
<reference evidence="6" key="2">
    <citation type="submission" date="2021-01" db="EMBL/GenBank/DDBJ databases">
        <authorList>
            <person name="Hahn C.R."/>
            <person name="Youssef N.H."/>
            <person name="Elshahed M."/>
        </authorList>
    </citation>
    <scope>NUCLEOTIDE SEQUENCE</scope>
    <source>
        <strain evidence="6">Zod_Metabat.24</strain>
    </source>
</reference>
<dbReference type="PROSITE" id="PS51379">
    <property type="entry name" value="4FE4S_FER_2"/>
    <property type="match status" value="1"/>
</dbReference>
<dbReference type="AlphaFoldDB" id="A0A9D8KF38"/>
<dbReference type="GO" id="GO:0050660">
    <property type="term" value="F:flavin adenine dinucleotide binding"/>
    <property type="evidence" value="ECO:0007669"/>
    <property type="project" value="InterPro"/>
</dbReference>
<sequence length="512" mass="56366">MIINPKDIIGDVKESCDVCIVGSGSSGGVMAMEMAGAGYSVVVLEEGGHFKGSSLNQREPEMMGELYQQRAARTTKDLSVAIMQGKCVGGGTVVNVADCVRIHDEVLRRWEVEFGIEDMTPEIMNPYFEKVENILKVKKIKDSELNGSNVIVKKGIEKLGYSGSPFDTNREGCIGCGYCLLGCTYDKKQAVSLNYIPMAVENGAKVYVYTRAERVEEKGGKANRVHGILLDPKTKTPRGNIEVTAKVIMIATNTINTDQLLLKSGLCNSSGFVGKNLILQPQTMVAGMFKEELRSYRGIPQAYVCDEFEEVDEVRGLTGFRVEGIFGMPGISSSLMGGFGMETKELLTKYNNLAAAMVLVPEEPSGEVKLNKYKRPVVHYKMREDTKKRMMEGMKQGAKIMFAAGAEKVRLFYEVPAMLDDESQLNVIEERGIEPCGQAIMAFHIQGTCRMGPDPKKSVVNNYMESHDVKNLFVVDASVCPSTSSSHNMVAVMAMAHRTADYVLTNREKYFG</sequence>
<dbReference type="PANTHER" id="PTHR46056:SF12">
    <property type="entry name" value="LONG-CHAIN-ALCOHOL OXIDASE"/>
    <property type="match status" value="1"/>
</dbReference>
<gene>
    <name evidence="6" type="ORF">JW984_05115</name>
</gene>
<dbReference type="InterPro" id="IPR036188">
    <property type="entry name" value="FAD/NAD-bd_sf"/>
</dbReference>
<evidence type="ECO:0000256" key="2">
    <source>
        <dbReference type="ARBA" id="ARBA00022630"/>
    </source>
</evidence>
<protein>
    <submittedName>
        <fullName evidence="6">GMC family oxidoreductase</fullName>
    </submittedName>
</protein>
<dbReference type="InterPro" id="IPR017896">
    <property type="entry name" value="4Fe4S_Fe-S-bd"/>
</dbReference>
<dbReference type="EMBL" id="JAFGIX010000025">
    <property type="protein sequence ID" value="MBN1572561.1"/>
    <property type="molecule type" value="Genomic_DNA"/>
</dbReference>
<keyword evidence="2" id="KW-0285">Flavoprotein</keyword>
<keyword evidence="3" id="KW-0274">FAD</keyword>
<reference evidence="6" key="1">
    <citation type="journal article" date="2021" name="Environ. Microbiol.">
        <title>Genomic characterization of three novel Desulfobacterota classes expand the metabolic and phylogenetic diversity of the phylum.</title>
        <authorList>
            <person name="Murphy C.L."/>
            <person name="Biggerstaff J."/>
            <person name="Eichhorn A."/>
            <person name="Ewing E."/>
            <person name="Shahan R."/>
            <person name="Soriano D."/>
            <person name="Stewart S."/>
            <person name="VanMol K."/>
            <person name="Walker R."/>
            <person name="Walters P."/>
            <person name="Elshahed M.S."/>
            <person name="Youssef N.H."/>
        </authorList>
    </citation>
    <scope>NUCLEOTIDE SEQUENCE</scope>
    <source>
        <strain evidence="6">Zod_Metabat.24</strain>
    </source>
</reference>
<organism evidence="6 7">
    <name type="scientific">Candidatus Zymogenus saltonus</name>
    <dbReference type="NCBI Taxonomy" id="2844893"/>
    <lineage>
        <taxon>Bacteria</taxon>
        <taxon>Deltaproteobacteria</taxon>
        <taxon>Candidatus Zymogenia</taxon>
        <taxon>Candidatus Zymogeniales</taxon>
        <taxon>Candidatus Zymogenaceae</taxon>
        <taxon>Candidatus Zymogenus</taxon>
    </lineage>
</organism>
<dbReference type="InterPro" id="IPR000172">
    <property type="entry name" value="GMC_OxRdtase_N"/>
</dbReference>
<evidence type="ECO:0000313" key="7">
    <source>
        <dbReference type="Proteomes" id="UP000809273"/>
    </source>
</evidence>
<evidence type="ECO:0000256" key="3">
    <source>
        <dbReference type="ARBA" id="ARBA00022827"/>
    </source>
</evidence>
<name>A0A9D8KF38_9DELT</name>
<dbReference type="InterPro" id="IPR012132">
    <property type="entry name" value="GMC_OxRdtase"/>
</dbReference>
<comment type="similarity">
    <text evidence="1">Belongs to the GMC oxidoreductase family.</text>
</comment>
<evidence type="ECO:0000313" key="6">
    <source>
        <dbReference type="EMBL" id="MBN1572561.1"/>
    </source>
</evidence>
<proteinExistence type="inferred from homology"/>
<dbReference type="Pfam" id="PF05199">
    <property type="entry name" value="GMC_oxred_C"/>
    <property type="match status" value="1"/>
</dbReference>
<dbReference type="InterPro" id="IPR007867">
    <property type="entry name" value="GMC_OxRtase_C"/>
</dbReference>
<evidence type="ECO:0000259" key="5">
    <source>
        <dbReference type="PROSITE" id="PS51379"/>
    </source>
</evidence>
<dbReference type="Pfam" id="PF00732">
    <property type="entry name" value="GMC_oxred_N"/>
    <property type="match status" value="1"/>
</dbReference>
<keyword evidence="4" id="KW-0560">Oxidoreductase</keyword>
<dbReference type="GO" id="GO:0016614">
    <property type="term" value="F:oxidoreductase activity, acting on CH-OH group of donors"/>
    <property type="evidence" value="ECO:0007669"/>
    <property type="project" value="InterPro"/>
</dbReference>